<dbReference type="Proteomes" id="UP001050691">
    <property type="component" value="Unassembled WGS sequence"/>
</dbReference>
<protein>
    <recommendedName>
        <fullName evidence="3">Ricin B lectin domain-containing protein</fullName>
    </recommendedName>
</protein>
<evidence type="ECO:0008006" key="3">
    <source>
        <dbReference type="Google" id="ProtNLM"/>
    </source>
</evidence>
<gene>
    <name evidence="1" type="ORF">Clacol_009454</name>
</gene>
<dbReference type="AlphaFoldDB" id="A0AAV5AR60"/>
<accession>A0AAV5AR60</accession>
<dbReference type="EMBL" id="BPWL01000010">
    <property type="protein sequence ID" value="GJJ15178.1"/>
    <property type="molecule type" value="Genomic_DNA"/>
</dbReference>
<proteinExistence type="predicted"/>
<evidence type="ECO:0000313" key="2">
    <source>
        <dbReference type="Proteomes" id="UP001050691"/>
    </source>
</evidence>
<keyword evidence="2" id="KW-1185">Reference proteome</keyword>
<reference evidence="1" key="1">
    <citation type="submission" date="2021-10" db="EMBL/GenBank/DDBJ databases">
        <title>De novo Genome Assembly of Clathrus columnatus (Basidiomycota, Fungi) Using Illumina and Nanopore Sequence Data.</title>
        <authorList>
            <person name="Ogiso-Tanaka E."/>
            <person name="Itagaki H."/>
            <person name="Hosoya T."/>
            <person name="Hosaka K."/>
        </authorList>
    </citation>
    <scope>NUCLEOTIDE SEQUENCE</scope>
    <source>
        <strain evidence="1">MO-923</strain>
    </source>
</reference>
<comment type="caution">
    <text evidence="1">The sequence shown here is derived from an EMBL/GenBank/DDBJ whole genome shotgun (WGS) entry which is preliminary data.</text>
</comment>
<sequence length="141" mass="15676">MSGSLQGTFEIESVNVTSQPPNLLVSALGPIPEEQVFIVSLAPKGQGGYQIRCVNPDTTLFFKESESGIRVLSAPYEWSEFFLREVDVNINQVYVVASDGKEYAFHAGDKEGSVLELKPSDPTDVHQRWRFVKPKFPPTNT</sequence>
<organism evidence="1 2">
    <name type="scientific">Clathrus columnatus</name>
    <dbReference type="NCBI Taxonomy" id="1419009"/>
    <lineage>
        <taxon>Eukaryota</taxon>
        <taxon>Fungi</taxon>
        <taxon>Dikarya</taxon>
        <taxon>Basidiomycota</taxon>
        <taxon>Agaricomycotina</taxon>
        <taxon>Agaricomycetes</taxon>
        <taxon>Phallomycetidae</taxon>
        <taxon>Phallales</taxon>
        <taxon>Clathraceae</taxon>
        <taxon>Clathrus</taxon>
    </lineage>
</organism>
<evidence type="ECO:0000313" key="1">
    <source>
        <dbReference type="EMBL" id="GJJ15178.1"/>
    </source>
</evidence>
<name>A0AAV5AR60_9AGAM</name>